<feature type="region of interest" description="Disordered" evidence="1">
    <location>
        <begin position="40"/>
        <end position="59"/>
    </location>
</feature>
<dbReference type="eggNOG" id="ENOG502S4RI">
    <property type="taxonomic scope" value="Eukaryota"/>
</dbReference>
<evidence type="ECO:0000313" key="2">
    <source>
        <dbReference type="EMBL" id="EJK73750.1"/>
    </source>
</evidence>
<feature type="region of interest" description="Disordered" evidence="1">
    <location>
        <begin position="1"/>
        <end position="34"/>
    </location>
</feature>
<organism evidence="2 3">
    <name type="scientific">Thalassiosira oceanica</name>
    <name type="common">Marine diatom</name>
    <dbReference type="NCBI Taxonomy" id="159749"/>
    <lineage>
        <taxon>Eukaryota</taxon>
        <taxon>Sar</taxon>
        <taxon>Stramenopiles</taxon>
        <taxon>Ochrophyta</taxon>
        <taxon>Bacillariophyta</taxon>
        <taxon>Coscinodiscophyceae</taxon>
        <taxon>Thalassiosirophycidae</taxon>
        <taxon>Thalassiosirales</taxon>
        <taxon>Thalassiosiraceae</taxon>
        <taxon>Thalassiosira</taxon>
    </lineage>
</organism>
<dbReference type="Proteomes" id="UP000266841">
    <property type="component" value="Unassembled WGS sequence"/>
</dbReference>
<proteinExistence type="predicted"/>
<protein>
    <recommendedName>
        <fullName evidence="4">Methyltransferase domain-containing protein</fullName>
    </recommendedName>
</protein>
<dbReference type="EMBL" id="AGNL01004241">
    <property type="protein sequence ID" value="EJK73750.1"/>
    <property type="molecule type" value="Genomic_DNA"/>
</dbReference>
<evidence type="ECO:0008006" key="4">
    <source>
        <dbReference type="Google" id="ProtNLM"/>
    </source>
</evidence>
<dbReference type="SUPFAM" id="SSF53335">
    <property type="entry name" value="S-adenosyl-L-methionine-dependent methyltransferases"/>
    <property type="match status" value="1"/>
</dbReference>
<name>K0T862_THAOC</name>
<comment type="caution">
    <text evidence="2">The sequence shown here is derived from an EMBL/GenBank/DDBJ whole genome shotgun (WGS) entry which is preliminary data.</text>
</comment>
<dbReference type="InterPro" id="IPR029063">
    <property type="entry name" value="SAM-dependent_MTases_sf"/>
</dbReference>
<dbReference type="AlphaFoldDB" id="K0T862"/>
<dbReference type="OrthoDB" id="426076at2759"/>
<evidence type="ECO:0000256" key="1">
    <source>
        <dbReference type="SAM" id="MobiDB-lite"/>
    </source>
</evidence>
<sequence length="439" mass="48252">MARHAKIVQQSEPEQEEPTVPTGDGGGSVSAQFFPCAGIPSPGRLEQSVGRPPSGNKSRLLRRGLKVLGVVEPRAGREDPACPREQTAMNTRTASPGTVLVITVQKQAVRVQNCAASPPLHVPSLMPCGVYPRRAGECTSESKVTFMAPRGPGVELELRAIQLAGDRGTGSSYRRYERVAIVALLVIAIHGLQFQSTLKGCELLGTEQAQAPIEQERVDPGYLFNGTAIFKAKAQSGKPVSDKVTTHTYEIMYGTHLLPYYHQHPGMKMLEIGLGCNMNYGPGASVWLWKELFPEAELWEAEYDGKCVERAEAKGQLDGFLILVGDQGDPTVLDRWIQDSHGNFDVIIDDGGHTQCQIWTTFEKLWPTVKPGGLYFIEDLQVANRRDYKKSSPTCDGTNLNVPNKLKEILDQLIYANPHSGEVEFLFCQPEACVLKKRP</sequence>
<reference evidence="2 3" key="1">
    <citation type="journal article" date="2012" name="Genome Biol.">
        <title>Genome and low-iron response of an oceanic diatom adapted to chronic iron limitation.</title>
        <authorList>
            <person name="Lommer M."/>
            <person name="Specht M."/>
            <person name="Roy A.S."/>
            <person name="Kraemer L."/>
            <person name="Andreson R."/>
            <person name="Gutowska M.A."/>
            <person name="Wolf J."/>
            <person name="Bergner S.V."/>
            <person name="Schilhabel M.B."/>
            <person name="Klostermeier U.C."/>
            <person name="Beiko R.G."/>
            <person name="Rosenstiel P."/>
            <person name="Hippler M."/>
            <person name="Laroche J."/>
        </authorList>
    </citation>
    <scope>NUCLEOTIDE SEQUENCE [LARGE SCALE GENOMIC DNA]</scope>
    <source>
        <strain evidence="2 3">CCMP1005</strain>
    </source>
</reference>
<keyword evidence="3" id="KW-1185">Reference proteome</keyword>
<dbReference type="Gene3D" id="3.40.50.150">
    <property type="entry name" value="Vaccinia Virus protein VP39"/>
    <property type="match status" value="1"/>
</dbReference>
<evidence type="ECO:0000313" key="3">
    <source>
        <dbReference type="Proteomes" id="UP000266841"/>
    </source>
</evidence>
<accession>K0T862</accession>
<gene>
    <name evidence="2" type="ORF">THAOC_04609</name>
</gene>